<dbReference type="InterPro" id="IPR041796">
    <property type="entry name" value="Mre11_N"/>
</dbReference>
<dbReference type="RefSeq" id="WP_091511887.1">
    <property type="nucleotide sequence ID" value="NZ_FOLE01000005.1"/>
</dbReference>
<organism evidence="10 11">
    <name type="scientific">Flexibacter flexilis DSM 6793</name>
    <dbReference type="NCBI Taxonomy" id="927664"/>
    <lineage>
        <taxon>Bacteria</taxon>
        <taxon>Pseudomonadati</taxon>
        <taxon>Bacteroidota</taxon>
        <taxon>Cytophagia</taxon>
        <taxon>Cytophagales</taxon>
        <taxon>Flexibacteraceae</taxon>
        <taxon>Flexibacter</taxon>
    </lineage>
</organism>
<evidence type="ECO:0000256" key="3">
    <source>
        <dbReference type="ARBA" id="ARBA00013365"/>
    </source>
</evidence>
<dbReference type="InterPro" id="IPR004593">
    <property type="entry name" value="SbcD"/>
</dbReference>
<evidence type="ECO:0000256" key="7">
    <source>
        <dbReference type="RuleBase" id="RU363069"/>
    </source>
</evidence>
<evidence type="ECO:0000256" key="4">
    <source>
        <dbReference type="ARBA" id="ARBA00022722"/>
    </source>
</evidence>
<keyword evidence="11" id="KW-1185">Reference proteome</keyword>
<dbReference type="Pfam" id="PF00149">
    <property type="entry name" value="Metallophos"/>
    <property type="match status" value="1"/>
</dbReference>
<dbReference type="Proteomes" id="UP000199514">
    <property type="component" value="Unassembled WGS sequence"/>
</dbReference>
<dbReference type="InterPro" id="IPR026843">
    <property type="entry name" value="SbcD_C"/>
</dbReference>
<dbReference type="InterPro" id="IPR004843">
    <property type="entry name" value="Calcineurin-like_PHP"/>
</dbReference>
<accession>A0A1I1J3T6</accession>
<keyword evidence="7" id="KW-0255">Endonuclease</keyword>
<dbReference type="GO" id="GO:0006260">
    <property type="term" value="P:DNA replication"/>
    <property type="evidence" value="ECO:0007669"/>
    <property type="project" value="UniProtKB-KW"/>
</dbReference>
<evidence type="ECO:0000313" key="11">
    <source>
        <dbReference type="Proteomes" id="UP000199514"/>
    </source>
</evidence>
<keyword evidence="6 7" id="KW-0269">Exonuclease</keyword>
<protein>
    <recommendedName>
        <fullName evidence="3 7">Nuclease SbcCD subunit D</fullName>
    </recommendedName>
</protein>
<dbReference type="OrthoDB" id="9773856at2"/>
<keyword evidence="7" id="KW-0233">DNA recombination</keyword>
<dbReference type="STRING" id="927664.SAMN05421780_105195"/>
<dbReference type="CDD" id="cd00840">
    <property type="entry name" value="MPP_Mre11_N"/>
    <property type="match status" value="1"/>
</dbReference>
<dbReference type="PANTHER" id="PTHR30337">
    <property type="entry name" value="COMPONENT OF ATP-DEPENDENT DSDNA EXONUCLEASE"/>
    <property type="match status" value="1"/>
</dbReference>
<dbReference type="Pfam" id="PF12320">
    <property type="entry name" value="SbcD_C"/>
    <property type="match status" value="1"/>
</dbReference>
<evidence type="ECO:0000256" key="5">
    <source>
        <dbReference type="ARBA" id="ARBA00022801"/>
    </source>
</evidence>
<dbReference type="SUPFAM" id="SSF56300">
    <property type="entry name" value="Metallo-dependent phosphatases"/>
    <property type="match status" value="1"/>
</dbReference>
<dbReference type="GO" id="GO:0008408">
    <property type="term" value="F:3'-5' exonuclease activity"/>
    <property type="evidence" value="ECO:0007669"/>
    <property type="project" value="InterPro"/>
</dbReference>
<dbReference type="InterPro" id="IPR050535">
    <property type="entry name" value="DNA_Repair-Maintenance_Comp"/>
</dbReference>
<evidence type="ECO:0000259" key="8">
    <source>
        <dbReference type="Pfam" id="PF00149"/>
    </source>
</evidence>
<evidence type="ECO:0000313" key="10">
    <source>
        <dbReference type="EMBL" id="SFC43164.1"/>
    </source>
</evidence>
<dbReference type="AlphaFoldDB" id="A0A1I1J3T6"/>
<comment type="subunit">
    <text evidence="2 7">Heterodimer of SbcC and SbcD.</text>
</comment>
<keyword evidence="4 7" id="KW-0540">Nuclease</keyword>
<gene>
    <name evidence="7" type="primary">sbcD</name>
    <name evidence="10" type="ORF">SAMN05421780_105195</name>
</gene>
<evidence type="ECO:0000259" key="9">
    <source>
        <dbReference type="Pfam" id="PF12320"/>
    </source>
</evidence>
<proteinExistence type="inferred from homology"/>
<comment type="function">
    <text evidence="7">SbcCD cleaves DNA hairpin structures. These structures can inhibit DNA replication and are intermediates in certain DNA recombination reactions. The complex acts as a 3'-&gt;5' double strand exonuclease that can open hairpins. It also has a 5' single-strand endonuclease activity.</text>
</comment>
<comment type="similarity">
    <text evidence="1 7">Belongs to the SbcD family.</text>
</comment>
<dbReference type="EMBL" id="FOLE01000005">
    <property type="protein sequence ID" value="SFC43164.1"/>
    <property type="molecule type" value="Genomic_DNA"/>
</dbReference>
<keyword evidence="7" id="KW-0235">DNA replication</keyword>
<feature type="domain" description="Nuclease SbcCD subunit D C-terminal" evidence="9">
    <location>
        <begin position="286"/>
        <end position="390"/>
    </location>
</feature>
<dbReference type="Gene3D" id="3.60.21.10">
    <property type="match status" value="1"/>
</dbReference>
<feature type="domain" description="Calcineurin-like phosphoesterase" evidence="8">
    <location>
        <begin position="3"/>
        <end position="235"/>
    </location>
</feature>
<evidence type="ECO:0000256" key="1">
    <source>
        <dbReference type="ARBA" id="ARBA00010555"/>
    </source>
</evidence>
<reference evidence="10 11" key="1">
    <citation type="submission" date="2016-10" db="EMBL/GenBank/DDBJ databases">
        <authorList>
            <person name="de Groot N.N."/>
        </authorList>
    </citation>
    <scope>NUCLEOTIDE SEQUENCE [LARGE SCALE GENOMIC DNA]</scope>
    <source>
        <strain evidence="10 11">DSM 6793</strain>
    </source>
</reference>
<dbReference type="GO" id="GO:0004519">
    <property type="term" value="F:endonuclease activity"/>
    <property type="evidence" value="ECO:0007669"/>
    <property type="project" value="UniProtKB-KW"/>
</dbReference>
<dbReference type="GO" id="GO:0006310">
    <property type="term" value="P:DNA recombination"/>
    <property type="evidence" value="ECO:0007669"/>
    <property type="project" value="UniProtKB-KW"/>
</dbReference>
<sequence length="415" mass="46536">MPLKILHTADWHIGQMFYDYDRTAEHAHFLQWLTATIEAQGVDVLLVSGDVFDVANPSAVAMGLFYDFLDKCTLQNPDLQIVITAGNHDSASRLQAPHALLSRFRTSIVGHVVRDADGHIDFDKLLIPLQDRSRRTQAWCLAVPYLRVGDYPSHSTKSTDYAADVADVYTQAYQFALSRRASGQAIVAMGHLHTADAQVLTDDKSERLIMGGVECVSAAAFDTGLAYTALGHIHKAQKVAGRDNVRYSGSPLPMSFSEINYKHQVVILELDGEKCTRIEPLEIPVLVELKRVPQQYEPLADVLEKLADLPEKTDENTALPYLEIRVRLDAPEPALRHKIETVLENKAVRLARIDARTQSISEQNNLAISSFDELKNLQPHILFEKVYQKQYDQLPPAEIAELFEQVCREINETQA</sequence>
<evidence type="ECO:0000256" key="2">
    <source>
        <dbReference type="ARBA" id="ARBA00011322"/>
    </source>
</evidence>
<dbReference type="PANTHER" id="PTHR30337:SF0">
    <property type="entry name" value="NUCLEASE SBCCD SUBUNIT D"/>
    <property type="match status" value="1"/>
</dbReference>
<dbReference type="NCBIfam" id="TIGR00619">
    <property type="entry name" value="sbcd"/>
    <property type="match status" value="1"/>
</dbReference>
<evidence type="ECO:0000256" key="6">
    <source>
        <dbReference type="ARBA" id="ARBA00022839"/>
    </source>
</evidence>
<name>A0A1I1J3T6_9BACT</name>
<keyword evidence="5 7" id="KW-0378">Hydrolase</keyword>
<dbReference type="InterPro" id="IPR029052">
    <property type="entry name" value="Metallo-depent_PP-like"/>
</dbReference>